<keyword evidence="6" id="KW-0675">Receptor</keyword>
<evidence type="ECO:0000313" key="9">
    <source>
        <dbReference type="EnsemblMetazoa" id="ADIR005940-PA"/>
    </source>
</evidence>
<feature type="transmembrane region" description="Helical" evidence="8">
    <location>
        <begin position="757"/>
        <end position="781"/>
    </location>
</feature>
<evidence type="ECO:0008006" key="11">
    <source>
        <dbReference type="Google" id="ProtNLM"/>
    </source>
</evidence>
<evidence type="ECO:0000256" key="2">
    <source>
        <dbReference type="ARBA" id="ARBA00022475"/>
    </source>
</evidence>
<feature type="transmembrane region" description="Helical" evidence="8">
    <location>
        <begin position="858"/>
        <end position="875"/>
    </location>
</feature>
<sequence length="963" mass="110905">MAIANRHFPVKSPLGRRDTGKSLIVSCMQYNILPPLRGMTDELCVGCRIAMGSTVTVCFMCVVVALSSGDKTDSYPLLTPPDTDIAFILRAFVELQNQWCPPWRYKKIFILNYNTDPLSVDIITAILKINEPPKILTNEWTGFHYWTFENRRCAVVMVRGSEVLQPFTPLYYGSRYFIFHPKLKDNVLLHGYHSGTSFVLERAYHILYNSTTIEIYHKNFFTNQTIQLDPSDIRVLDDLRNLHGRKLRMSLTDGSKGVTTFDEYLGETITRMRNGSFEVVDEIDTKTDYGVVNVGVPLQGTDKLIALGSTFVSVLVPRSKPKPVISVLIDPFDYNSWIALFVLIFVLAIVLSLRDNAYITTLLLADMRNSDLAAGRAYEYNLRIADTTFFKFHLIYYFFNKSLIRELFPFYIHAFYESGIFNQYYKNKSSLALLGDKTDSYPLLTPPDTDIAFILRAFVELQNQWCPPWRYKKIFILNYNTDPLSEDILTAILKNNEPPKILTNDVGGWTYWTFENRRCAVIMVRGDEAILTTSPIYYGSRYFIFHAKLKDNVLMQALDSGRSFLMDKTYHILYNRTTVEIYHKNFFTNQTIQLDPSDIRVPNDLKNLHGRKLRMALMDGGHGITTFDAYLGETIARMRNGSFEALDTIDTEIDYGVLNIGVPFLGTDKMLALGSTFISVLVPRSKPKPVISVLIDPFDYNSWIALFVLIFVLAIVLSLFGKFLSKLSVFEVALEMIMCILGGPSRTYGGWFENQLITNYCLLSIVIVSSYQSLIISYLSFVRYNSDINSADEIRNNCIFPMGSFVNRLNMQQASRNVETKDMCYIFPSRDNAHITTLLLAKMRNTSEAADRAYKDNLRIASTTFFNFHLVYYFYNKSLIRELFPFFVHAFYESGLFNQYYKNKSSFALLYKNDMFVNRAFNVGDLSIIWYLYASGAIVSCLWFMLEVTFFQCQRRVQEFKKR</sequence>
<feature type="transmembrane region" description="Helical" evidence="8">
    <location>
        <begin position="662"/>
        <end position="682"/>
    </location>
</feature>
<feature type="transmembrane region" description="Helical" evidence="8">
    <location>
        <begin position="928"/>
        <end position="953"/>
    </location>
</feature>
<evidence type="ECO:0000256" key="6">
    <source>
        <dbReference type="ARBA" id="ARBA00023170"/>
    </source>
</evidence>
<protein>
    <recommendedName>
        <fullName evidence="11">Ionotropic glutamate receptor C-terminal domain-containing protein</fullName>
    </recommendedName>
</protein>
<dbReference type="InterPro" id="IPR052192">
    <property type="entry name" value="Insect_Ionotropic_Sensory_Rcpt"/>
</dbReference>
<dbReference type="AlphaFoldDB" id="A0A182NE76"/>
<evidence type="ECO:0000256" key="4">
    <source>
        <dbReference type="ARBA" id="ARBA00022989"/>
    </source>
</evidence>
<evidence type="ECO:0000256" key="3">
    <source>
        <dbReference type="ARBA" id="ARBA00022692"/>
    </source>
</evidence>
<feature type="transmembrane region" description="Helical" evidence="8">
    <location>
        <begin position="334"/>
        <end position="353"/>
    </location>
</feature>
<proteinExistence type="predicted"/>
<organism evidence="9 10">
    <name type="scientific">Anopheles dirus</name>
    <dbReference type="NCBI Taxonomy" id="7168"/>
    <lineage>
        <taxon>Eukaryota</taxon>
        <taxon>Metazoa</taxon>
        <taxon>Ecdysozoa</taxon>
        <taxon>Arthropoda</taxon>
        <taxon>Hexapoda</taxon>
        <taxon>Insecta</taxon>
        <taxon>Pterygota</taxon>
        <taxon>Neoptera</taxon>
        <taxon>Endopterygota</taxon>
        <taxon>Diptera</taxon>
        <taxon>Nematocera</taxon>
        <taxon>Culicoidea</taxon>
        <taxon>Culicidae</taxon>
        <taxon>Anophelinae</taxon>
        <taxon>Anopheles</taxon>
    </lineage>
</organism>
<keyword evidence="3 8" id="KW-0812">Transmembrane</keyword>
<evidence type="ECO:0000256" key="5">
    <source>
        <dbReference type="ARBA" id="ARBA00023136"/>
    </source>
</evidence>
<keyword evidence="10" id="KW-1185">Reference proteome</keyword>
<keyword evidence="4 8" id="KW-1133">Transmembrane helix</keyword>
<evidence type="ECO:0000256" key="8">
    <source>
        <dbReference type="SAM" id="Phobius"/>
    </source>
</evidence>
<dbReference type="PANTHER" id="PTHR42643:SF30">
    <property type="entry name" value="IONOTROPIC RECEPTOR 40A-RELATED"/>
    <property type="match status" value="1"/>
</dbReference>
<keyword evidence="2" id="KW-1003">Cell membrane</keyword>
<evidence type="ECO:0000256" key="1">
    <source>
        <dbReference type="ARBA" id="ARBA00004651"/>
    </source>
</evidence>
<comment type="subcellular location">
    <subcellularLocation>
        <location evidence="1">Cell membrane</location>
        <topology evidence="1">Multi-pass membrane protein</topology>
    </subcellularLocation>
</comment>
<evidence type="ECO:0000256" key="7">
    <source>
        <dbReference type="ARBA" id="ARBA00023180"/>
    </source>
</evidence>
<dbReference type="GO" id="GO:0005886">
    <property type="term" value="C:plasma membrane"/>
    <property type="evidence" value="ECO:0007669"/>
    <property type="project" value="UniProtKB-SubCell"/>
</dbReference>
<dbReference type="Proteomes" id="UP000075884">
    <property type="component" value="Unassembled WGS sequence"/>
</dbReference>
<dbReference type="EnsemblMetazoa" id="ADIR005940-RA">
    <property type="protein sequence ID" value="ADIR005940-PA"/>
    <property type="gene ID" value="ADIR005940"/>
</dbReference>
<accession>A0A182NE76</accession>
<name>A0A182NE76_9DIPT</name>
<reference evidence="10" key="1">
    <citation type="submission" date="2013-03" db="EMBL/GenBank/DDBJ databases">
        <title>The Genome Sequence of Anopheles dirus WRAIR2.</title>
        <authorList>
            <consortium name="The Broad Institute Genomics Platform"/>
            <person name="Neafsey D.E."/>
            <person name="Walton C."/>
            <person name="Walker B."/>
            <person name="Young S.K."/>
            <person name="Zeng Q."/>
            <person name="Gargeya S."/>
            <person name="Fitzgerald M."/>
            <person name="Haas B."/>
            <person name="Abouelleil A."/>
            <person name="Allen A.W."/>
            <person name="Alvarado L."/>
            <person name="Arachchi H.M."/>
            <person name="Berlin A.M."/>
            <person name="Chapman S.B."/>
            <person name="Gainer-Dewar J."/>
            <person name="Goldberg J."/>
            <person name="Griggs A."/>
            <person name="Gujja S."/>
            <person name="Hansen M."/>
            <person name="Howarth C."/>
            <person name="Imamovic A."/>
            <person name="Ireland A."/>
            <person name="Larimer J."/>
            <person name="McCowan C."/>
            <person name="Murphy C."/>
            <person name="Pearson M."/>
            <person name="Poon T.W."/>
            <person name="Priest M."/>
            <person name="Roberts A."/>
            <person name="Saif S."/>
            <person name="Shea T."/>
            <person name="Sisk P."/>
            <person name="Sykes S."/>
            <person name="Wortman J."/>
            <person name="Nusbaum C."/>
            <person name="Birren B."/>
        </authorList>
    </citation>
    <scope>NUCLEOTIDE SEQUENCE [LARGE SCALE GENOMIC DNA]</scope>
    <source>
        <strain evidence="10">WRAIR2</strain>
    </source>
</reference>
<dbReference type="VEuPathDB" id="VectorBase:ADIR005940"/>
<evidence type="ECO:0000313" key="10">
    <source>
        <dbReference type="Proteomes" id="UP000075884"/>
    </source>
</evidence>
<keyword evidence="5 8" id="KW-0472">Membrane</keyword>
<reference evidence="9" key="2">
    <citation type="submission" date="2020-05" db="UniProtKB">
        <authorList>
            <consortium name="EnsemblMetazoa"/>
        </authorList>
    </citation>
    <scope>IDENTIFICATION</scope>
    <source>
        <strain evidence="9">WRAIR2</strain>
    </source>
</reference>
<keyword evidence="7" id="KW-0325">Glycoprotein</keyword>
<feature type="transmembrane region" description="Helical" evidence="8">
    <location>
        <begin position="702"/>
        <end position="720"/>
    </location>
</feature>
<feature type="transmembrane region" description="Helical" evidence="8">
    <location>
        <begin position="727"/>
        <end position="745"/>
    </location>
</feature>
<dbReference type="PANTHER" id="PTHR42643">
    <property type="entry name" value="IONOTROPIC RECEPTOR 20A-RELATED"/>
    <property type="match status" value="1"/>
</dbReference>